<feature type="domain" description="Transposable element P transposase-like RNase H C-terminal" evidence="1">
    <location>
        <begin position="44"/>
        <end position="74"/>
    </location>
</feature>
<dbReference type="EMBL" id="VUJU01014750">
    <property type="protein sequence ID" value="KAF0701426.1"/>
    <property type="molecule type" value="Genomic_DNA"/>
</dbReference>
<evidence type="ECO:0000313" key="3">
    <source>
        <dbReference type="Proteomes" id="UP000478052"/>
    </source>
</evidence>
<dbReference type="Proteomes" id="UP000478052">
    <property type="component" value="Unassembled WGS sequence"/>
</dbReference>
<dbReference type="InterPro" id="IPR048367">
    <property type="entry name" value="TNP-like_RNaseH_C"/>
</dbReference>
<keyword evidence="3" id="KW-1185">Reference proteome</keyword>
<dbReference type="PANTHER" id="PTHR47577:SF2">
    <property type="entry name" value="THAP DOMAIN CONTAINING 9"/>
    <property type="match status" value="1"/>
</dbReference>
<protein>
    <submittedName>
        <fullName evidence="2">THAP-type domain-containing protein</fullName>
    </submittedName>
</protein>
<organism evidence="2 3">
    <name type="scientific">Aphis craccivora</name>
    <name type="common">Cowpea aphid</name>
    <dbReference type="NCBI Taxonomy" id="307492"/>
    <lineage>
        <taxon>Eukaryota</taxon>
        <taxon>Metazoa</taxon>
        <taxon>Ecdysozoa</taxon>
        <taxon>Arthropoda</taxon>
        <taxon>Hexapoda</taxon>
        <taxon>Insecta</taxon>
        <taxon>Pterygota</taxon>
        <taxon>Neoptera</taxon>
        <taxon>Paraneoptera</taxon>
        <taxon>Hemiptera</taxon>
        <taxon>Sternorrhyncha</taxon>
        <taxon>Aphidomorpha</taxon>
        <taxon>Aphidoidea</taxon>
        <taxon>Aphididae</taxon>
        <taxon>Aphidini</taxon>
        <taxon>Aphis</taxon>
        <taxon>Aphis</taxon>
    </lineage>
</organism>
<sequence length="111" mass="12739">MKVCQILTPRKTFLIGFAIAVKSVFAMAEDLFNSNFNYKYLLTYKCSHDHLEILFSRIRQRLGNNNNPNVVELKTSLKKMLLKNTISSSYAANCMAFDNTSESIFEICWLG</sequence>
<evidence type="ECO:0000259" key="1">
    <source>
        <dbReference type="Pfam" id="PF21789"/>
    </source>
</evidence>
<dbReference type="PANTHER" id="PTHR47577">
    <property type="entry name" value="THAP DOMAIN-CONTAINING PROTEIN 6"/>
    <property type="match status" value="1"/>
</dbReference>
<reference evidence="2 3" key="1">
    <citation type="submission" date="2019-08" db="EMBL/GenBank/DDBJ databases">
        <title>Whole genome of Aphis craccivora.</title>
        <authorList>
            <person name="Voronova N.V."/>
            <person name="Shulinski R.S."/>
            <person name="Bandarenka Y.V."/>
            <person name="Zhorov D.G."/>
            <person name="Warner D."/>
        </authorList>
    </citation>
    <scope>NUCLEOTIDE SEQUENCE [LARGE SCALE GENOMIC DNA]</scope>
    <source>
        <strain evidence="2">180601</strain>
        <tissue evidence="2">Whole Body</tissue>
    </source>
</reference>
<dbReference type="Pfam" id="PF21789">
    <property type="entry name" value="TNP-like_RNaseH_C"/>
    <property type="match status" value="1"/>
</dbReference>
<dbReference type="OrthoDB" id="7615032at2759"/>
<dbReference type="AlphaFoldDB" id="A0A6G0VLY6"/>
<evidence type="ECO:0000313" key="2">
    <source>
        <dbReference type="EMBL" id="KAF0701426.1"/>
    </source>
</evidence>
<gene>
    <name evidence="2" type="ORF">FWK35_00035298</name>
</gene>
<comment type="caution">
    <text evidence="2">The sequence shown here is derived from an EMBL/GenBank/DDBJ whole genome shotgun (WGS) entry which is preliminary data.</text>
</comment>
<name>A0A6G0VLY6_APHCR</name>
<proteinExistence type="predicted"/>
<accession>A0A6G0VLY6</accession>